<protein>
    <submittedName>
        <fullName evidence="9">Uncharacterized protein</fullName>
    </submittedName>
</protein>
<feature type="transmembrane region" description="Helical" evidence="8">
    <location>
        <begin position="581"/>
        <end position="601"/>
    </location>
</feature>
<dbReference type="Pfam" id="PF02690">
    <property type="entry name" value="Na_Pi_cotrans"/>
    <property type="match status" value="2"/>
</dbReference>
<gene>
    <name evidence="9" type="ORF">SNE40_008791</name>
</gene>
<accession>A0AAN8JQR4</accession>
<feature type="transmembrane region" description="Helical" evidence="8">
    <location>
        <begin position="440"/>
        <end position="463"/>
    </location>
</feature>
<proteinExistence type="inferred from homology"/>
<feature type="region of interest" description="Disordered" evidence="7">
    <location>
        <begin position="1"/>
        <end position="26"/>
    </location>
</feature>
<keyword evidence="5 8" id="KW-1133">Transmembrane helix</keyword>
<reference evidence="9 10" key="1">
    <citation type="submission" date="2024-01" db="EMBL/GenBank/DDBJ databases">
        <title>The genome of the rayed Mediterranean limpet Patella caerulea (Linnaeus, 1758).</title>
        <authorList>
            <person name="Anh-Thu Weber A."/>
            <person name="Halstead-Nussloch G."/>
        </authorList>
    </citation>
    <scope>NUCLEOTIDE SEQUENCE [LARGE SCALE GENOMIC DNA]</scope>
    <source>
        <strain evidence="9">AATW-2023a</strain>
        <tissue evidence="9">Whole specimen</tissue>
    </source>
</reference>
<evidence type="ECO:0000256" key="6">
    <source>
        <dbReference type="ARBA" id="ARBA00023136"/>
    </source>
</evidence>
<feature type="transmembrane region" description="Helical" evidence="8">
    <location>
        <begin position="554"/>
        <end position="574"/>
    </location>
</feature>
<evidence type="ECO:0000256" key="8">
    <source>
        <dbReference type="SAM" id="Phobius"/>
    </source>
</evidence>
<dbReference type="Proteomes" id="UP001347796">
    <property type="component" value="Unassembled WGS sequence"/>
</dbReference>
<feature type="compositionally biased region" description="Basic and acidic residues" evidence="7">
    <location>
        <begin position="1"/>
        <end position="18"/>
    </location>
</feature>
<feature type="transmembrane region" description="Helical" evidence="8">
    <location>
        <begin position="516"/>
        <end position="534"/>
    </location>
</feature>
<dbReference type="InterPro" id="IPR003841">
    <property type="entry name" value="Na/Pi_transpt"/>
</dbReference>
<comment type="subcellular location">
    <subcellularLocation>
        <location evidence="1">Apical cell membrane</location>
        <topology evidence="1">Multi-pass membrane protein</topology>
    </subcellularLocation>
</comment>
<evidence type="ECO:0000256" key="2">
    <source>
        <dbReference type="ARBA" id="ARBA00005808"/>
    </source>
</evidence>
<sequence length="735" mass="80797">MLPAEHEEQNGDDLEKGKVRPGYTNGNGDTIKGKIIDENDVVVEEEDPWKVSTIAVSQTPFAELDSVGKVKRVVGMTVRVILVIACLYFFICSLDFLSSAFKLLGGKKAGEVFQNNDILKNPVAGLMMGVLATVLVQSSSTSTSIIISMVGAGILPIRSSIPIIMGANIGTSVTNTIVALGQITNKNDFRRAFAGATVHDMFNWLAVIVLLPLEVITGYLFHLSEAIIKSLPLETNKAAKKDLLKVITKPFTQLIIQVDSNVITDIATNKTSSVVPNLMKSCCDKKSKDESLEDTKLETCCSDGFNSTIAQYTESMRKQFCDTMQANCFKPPLNTSTANCLKYWDNSTNANETDTFNCTAFTTYRTPYRTQTCSKPCEYVFKGLGDHIGEEAVGAILLVVALAILCICLVVIVKMLHQLLRGQLAVLIKKFINAEFPGKLAYCTGYIAILLGAGLTILVQSSSIFTSTLTPLVGMGVIEIDRMYPLTLGANIGTTTTGLLSALAQDSDTIADSLQVAFCHLFFNISGILIFYPFPFFRPPIPLAKFLGNQTAKYRWFAIVYIFSMFFIFPALIFALSIPGWYVLAGVMIPVVVFCIIVAFINCLQRKKPGCLPPVLRNWYFLPEPLRSLRPIDRCFTKCKCCRPKQDDGDNPTLQMDQIGQINGQVGQDNPIHAVNTHLHEGDNPIFQMDEDNPGCEINTHLDDGNNPSFEMDHNDHSNGQVDNGNQSYVVNTHL</sequence>
<organism evidence="9 10">
    <name type="scientific">Patella caerulea</name>
    <name type="common">Rayed Mediterranean limpet</name>
    <dbReference type="NCBI Taxonomy" id="87958"/>
    <lineage>
        <taxon>Eukaryota</taxon>
        <taxon>Metazoa</taxon>
        <taxon>Spiralia</taxon>
        <taxon>Lophotrochozoa</taxon>
        <taxon>Mollusca</taxon>
        <taxon>Gastropoda</taxon>
        <taxon>Patellogastropoda</taxon>
        <taxon>Patelloidea</taxon>
        <taxon>Patellidae</taxon>
        <taxon>Patella</taxon>
    </lineage>
</organism>
<dbReference type="EMBL" id="JAZGQO010000007">
    <property type="protein sequence ID" value="KAK6180805.1"/>
    <property type="molecule type" value="Genomic_DNA"/>
</dbReference>
<dbReference type="GO" id="GO:0016324">
    <property type="term" value="C:apical plasma membrane"/>
    <property type="evidence" value="ECO:0007669"/>
    <property type="project" value="UniProtKB-SubCell"/>
</dbReference>
<dbReference type="NCBIfam" id="TIGR01013">
    <property type="entry name" value="2a58"/>
    <property type="match status" value="1"/>
</dbReference>
<evidence type="ECO:0000256" key="1">
    <source>
        <dbReference type="ARBA" id="ARBA00004424"/>
    </source>
</evidence>
<evidence type="ECO:0000256" key="7">
    <source>
        <dbReference type="SAM" id="MobiDB-lite"/>
    </source>
</evidence>
<dbReference type="PANTHER" id="PTHR10010:SF46">
    <property type="entry name" value="SODIUM-DEPENDENT PHOSPHATE TRANSPORT PROTEIN 2B"/>
    <property type="match status" value="1"/>
</dbReference>
<evidence type="ECO:0000256" key="5">
    <source>
        <dbReference type="ARBA" id="ARBA00022989"/>
    </source>
</evidence>
<evidence type="ECO:0000256" key="4">
    <source>
        <dbReference type="ARBA" id="ARBA00022692"/>
    </source>
</evidence>
<evidence type="ECO:0000313" key="9">
    <source>
        <dbReference type="EMBL" id="KAK6180805.1"/>
    </source>
</evidence>
<feature type="transmembrane region" description="Helical" evidence="8">
    <location>
        <begin position="161"/>
        <end position="180"/>
    </location>
</feature>
<keyword evidence="4 8" id="KW-0812">Transmembrane</keyword>
<comment type="similarity">
    <text evidence="2">Belongs to the SLC34A transporter family.</text>
</comment>
<feature type="region of interest" description="Disordered" evidence="7">
    <location>
        <begin position="696"/>
        <end position="735"/>
    </location>
</feature>
<feature type="transmembrane region" description="Helical" evidence="8">
    <location>
        <begin position="80"/>
        <end position="104"/>
    </location>
</feature>
<keyword evidence="6 8" id="KW-0472">Membrane</keyword>
<feature type="transmembrane region" description="Helical" evidence="8">
    <location>
        <begin position="201"/>
        <end position="221"/>
    </location>
</feature>
<dbReference type="GO" id="GO:0005436">
    <property type="term" value="F:sodium:phosphate symporter activity"/>
    <property type="evidence" value="ECO:0007669"/>
    <property type="project" value="InterPro"/>
</dbReference>
<evidence type="ECO:0000256" key="3">
    <source>
        <dbReference type="ARBA" id="ARBA00022475"/>
    </source>
</evidence>
<name>A0AAN8JQR4_PATCE</name>
<keyword evidence="10" id="KW-1185">Reference proteome</keyword>
<feature type="compositionally biased region" description="Polar residues" evidence="7">
    <location>
        <begin position="718"/>
        <end position="735"/>
    </location>
</feature>
<dbReference type="PANTHER" id="PTHR10010">
    <property type="entry name" value="SOLUTE CARRIER FAMILY 34 SODIUM PHOSPHATE , MEMBER 2-RELATED"/>
    <property type="match status" value="1"/>
</dbReference>
<feature type="transmembrane region" description="Helical" evidence="8">
    <location>
        <begin position="392"/>
        <end position="413"/>
    </location>
</feature>
<dbReference type="NCBIfam" id="NF037997">
    <property type="entry name" value="Na_Pi_symport"/>
    <property type="match status" value="1"/>
</dbReference>
<comment type="caution">
    <text evidence="9">The sequence shown here is derived from an EMBL/GenBank/DDBJ whole genome shotgun (WGS) entry which is preliminary data.</text>
</comment>
<keyword evidence="3" id="KW-1003">Cell membrane</keyword>
<dbReference type="AlphaFoldDB" id="A0AAN8JQR4"/>
<dbReference type="GO" id="GO:0044341">
    <property type="term" value="P:sodium-dependent phosphate transport"/>
    <property type="evidence" value="ECO:0007669"/>
    <property type="project" value="InterPro"/>
</dbReference>
<evidence type="ECO:0000313" key="10">
    <source>
        <dbReference type="Proteomes" id="UP001347796"/>
    </source>
</evidence>